<dbReference type="AlphaFoldDB" id="A0A1A9GJE3"/>
<gene>
    <name evidence="9" type="primary">dppB_1</name>
    <name evidence="9" type="ORF">I601_1179</name>
</gene>
<dbReference type="Pfam" id="PF19300">
    <property type="entry name" value="BPD_transp_1_N"/>
    <property type="match status" value="1"/>
</dbReference>
<dbReference type="GO" id="GO:0055085">
    <property type="term" value="P:transmembrane transport"/>
    <property type="evidence" value="ECO:0007669"/>
    <property type="project" value="InterPro"/>
</dbReference>
<evidence type="ECO:0000256" key="2">
    <source>
        <dbReference type="ARBA" id="ARBA00022448"/>
    </source>
</evidence>
<evidence type="ECO:0000256" key="4">
    <source>
        <dbReference type="ARBA" id="ARBA00022692"/>
    </source>
</evidence>
<keyword evidence="2 7" id="KW-0813">Transport</keyword>
<comment type="subcellular location">
    <subcellularLocation>
        <location evidence="1 7">Cell membrane</location>
        <topology evidence="1 7">Multi-pass membrane protein</topology>
    </subcellularLocation>
</comment>
<dbReference type="OrthoDB" id="147688at2"/>
<dbReference type="Proteomes" id="UP000077868">
    <property type="component" value="Chromosome"/>
</dbReference>
<evidence type="ECO:0000259" key="8">
    <source>
        <dbReference type="PROSITE" id="PS50928"/>
    </source>
</evidence>
<evidence type="ECO:0000256" key="6">
    <source>
        <dbReference type="ARBA" id="ARBA00023136"/>
    </source>
</evidence>
<evidence type="ECO:0000256" key="5">
    <source>
        <dbReference type="ARBA" id="ARBA00022989"/>
    </source>
</evidence>
<dbReference type="SUPFAM" id="SSF161098">
    <property type="entry name" value="MetI-like"/>
    <property type="match status" value="1"/>
</dbReference>
<dbReference type="Gene3D" id="1.10.3720.10">
    <property type="entry name" value="MetI-like"/>
    <property type="match status" value="1"/>
</dbReference>
<dbReference type="PROSITE" id="PS50928">
    <property type="entry name" value="ABC_TM1"/>
    <property type="match status" value="1"/>
</dbReference>
<dbReference type="InterPro" id="IPR045621">
    <property type="entry name" value="BPD_transp_1_N"/>
</dbReference>
<dbReference type="PATRIC" id="fig|1300347.3.peg.1180"/>
<dbReference type="PANTHER" id="PTHR43163">
    <property type="entry name" value="DIPEPTIDE TRANSPORT SYSTEM PERMEASE PROTEIN DPPB-RELATED"/>
    <property type="match status" value="1"/>
</dbReference>
<dbReference type="RefSeq" id="WP_084527204.1">
    <property type="nucleotide sequence ID" value="NZ_CP015079.1"/>
</dbReference>
<dbReference type="InterPro" id="IPR000515">
    <property type="entry name" value="MetI-like"/>
</dbReference>
<organism evidence="9 10">
    <name type="scientific">Nocardioides dokdonensis FR1436</name>
    <dbReference type="NCBI Taxonomy" id="1300347"/>
    <lineage>
        <taxon>Bacteria</taxon>
        <taxon>Bacillati</taxon>
        <taxon>Actinomycetota</taxon>
        <taxon>Actinomycetes</taxon>
        <taxon>Propionibacteriales</taxon>
        <taxon>Nocardioidaceae</taxon>
        <taxon>Nocardioides</taxon>
    </lineage>
</organism>
<evidence type="ECO:0000313" key="10">
    <source>
        <dbReference type="Proteomes" id="UP000077868"/>
    </source>
</evidence>
<keyword evidence="10" id="KW-1185">Reference proteome</keyword>
<feature type="transmembrane region" description="Helical" evidence="7">
    <location>
        <begin position="101"/>
        <end position="122"/>
    </location>
</feature>
<feature type="transmembrane region" description="Helical" evidence="7">
    <location>
        <begin position="280"/>
        <end position="303"/>
    </location>
</feature>
<keyword evidence="3" id="KW-1003">Cell membrane</keyword>
<evidence type="ECO:0000313" key="9">
    <source>
        <dbReference type="EMBL" id="ANH37621.1"/>
    </source>
</evidence>
<comment type="similarity">
    <text evidence="7">Belongs to the binding-protein-dependent transport system permease family.</text>
</comment>
<evidence type="ECO:0000256" key="7">
    <source>
        <dbReference type="RuleBase" id="RU363032"/>
    </source>
</evidence>
<feature type="transmembrane region" description="Helical" evidence="7">
    <location>
        <begin position="176"/>
        <end position="195"/>
    </location>
</feature>
<dbReference type="STRING" id="1300347.I601_1179"/>
<sequence>MRFFLSRVLSAVAALLLLTMATFLLVRLMPGDVTTSLTGVDGASQETKAAIAAEYGLDKPLPEQYVRWLGHVLEGDLGTTALTGQPVTEALGEKMVPSLQIALIAVVISVLLAVVLGTVAALRRGRAADKAASGVALVGTSLPDFVVGLLLLVFVARQAGLATFGYEPLSAGLWEWGRHMVLPVTALSLGLIGLLTRLTRTSVSETLQQEFVRTARSKGVQGRRMLWRHVLRPSLIPIITTAGLQLVAVVGGVVVIEVVFSIPGMGKLIFDGMRQRDYAVIQAATLVIGCMAIAVNVFVDLVYRYLDPRMRDS</sequence>
<keyword evidence="5 7" id="KW-1133">Transmembrane helix</keyword>
<feature type="domain" description="ABC transmembrane type-1" evidence="8">
    <location>
        <begin position="95"/>
        <end position="299"/>
    </location>
</feature>
<dbReference type="EMBL" id="CP015079">
    <property type="protein sequence ID" value="ANH37621.1"/>
    <property type="molecule type" value="Genomic_DNA"/>
</dbReference>
<evidence type="ECO:0000256" key="3">
    <source>
        <dbReference type="ARBA" id="ARBA00022475"/>
    </source>
</evidence>
<protein>
    <submittedName>
        <fullName evidence="9">Dipeptide transport system permease protein DppB</fullName>
    </submittedName>
</protein>
<dbReference type="InterPro" id="IPR035906">
    <property type="entry name" value="MetI-like_sf"/>
</dbReference>
<accession>A0A1A9GJE3</accession>
<dbReference type="KEGG" id="ndk:I601_1179"/>
<proteinExistence type="inferred from homology"/>
<dbReference type="Pfam" id="PF00528">
    <property type="entry name" value="BPD_transp_1"/>
    <property type="match status" value="1"/>
</dbReference>
<dbReference type="CDD" id="cd06261">
    <property type="entry name" value="TM_PBP2"/>
    <property type="match status" value="1"/>
</dbReference>
<evidence type="ECO:0000256" key="1">
    <source>
        <dbReference type="ARBA" id="ARBA00004651"/>
    </source>
</evidence>
<keyword evidence="6 7" id="KW-0472">Membrane</keyword>
<reference evidence="9 10" key="1">
    <citation type="submission" date="2016-03" db="EMBL/GenBank/DDBJ databases">
        <title>Complete genome sequence of a soil Actinobacterium, Nocardioides dokdonensis FR1436.</title>
        <authorList>
            <person name="Kwon S.-K."/>
            <person name="Kim K."/>
            <person name="Kim J.F."/>
        </authorList>
    </citation>
    <scope>NUCLEOTIDE SEQUENCE [LARGE SCALE GENOMIC DNA]</scope>
    <source>
        <strain evidence="9 10">FR1436</strain>
    </source>
</reference>
<dbReference type="PANTHER" id="PTHR43163:SF6">
    <property type="entry name" value="DIPEPTIDE TRANSPORT SYSTEM PERMEASE PROTEIN DPPB-RELATED"/>
    <property type="match status" value="1"/>
</dbReference>
<feature type="transmembrane region" description="Helical" evidence="7">
    <location>
        <begin position="134"/>
        <end position="156"/>
    </location>
</feature>
<feature type="transmembrane region" description="Helical" evidence="7">
    <location>
        <begin position="234"/>
        <end position="260"/>
    </location>
</feature>
<name>A0A1A9GJE3_9ACTN</name>
<keyword evidence="4 7" id="KW-0812">Transmembrane</keyword>
<dbReference type="GO" id="GO:0005886">
    <property type="term" value="C:plasma membrane"/>
    <property type="evidence" value="ECO:0007669"/>
    <property type="project" value="UniProtKB-SubCell"/>
</dbReference>